<name>A0AA39WRE3_9PEZI</name>
<evidence type="ECO:0000313" key="4">
    <source>
        <dbReference type="Proteomes" id="UP001175000"/>
    </source>
</evidence>
<gene>
    <name evidence="3" type="ORF">B0T14DRAFT_520673</name>
</gene>
<dbReference type="EMBL" id="JAULSU010000004">
    <property type="protein sequence ID" value="KAK0620146.1"/>
    <property type="molecule type" value="Genomic_DNA"/>
</dbReference>
<feature type="signal peptide" evidence="2">
    <location>
        <begin position="1"/>
        <end position="15"/>
    </location>
</feature>
<keyword evidence="2" id="KW-0732">Signal</keyword>
<feature type="compositionally biased region" description="Low complexity" evidence="1">
    <location>
        <begin position="128"/>
        <end position="138"/>
    </location>
</feature>
<dbReference type="Proteomes" id="UP001175000">
    <property type="component" value="Unassembled WGS sequence"/>
</dbReference>
<evidence type="ECO:0000256" key="2">
    <source>
        <dbReference type="SAM" id="SignalP"/>
    </source>
</evidence>
<dbReference type="AlphaFoldDB" id="A0AA39WRE3"/>
<comment type="caution">
    <text evidence="3">The sequence shown here is derived from an EMBL/GenBank/DDBJ whole genome shotgun (WGS) entry which is preliminary data.</text>
</comment>
<accession>A0AA39WRE3</accession>
<feature type="chain" id="PRO_5041350099" description="Infection structure specific protein" evidence="2">
    <location>
        <begin position="16"/>
        <end position="187"/>
    </location>
</feature>
<feature type="compositionally biased region" description="Low complexity" evidence="1">
    <location>
        <begin position="146"/>
        <end position="160"/>
    </location>
</feature>
<sequence length="187" mass="18471">MLSKTLLLLPALAAASNIHPRQTASSCLASIESLVSAFPTVPDSLVGLTDEAPITDPCKYTPPASKASAFSSYQSAVVSWVGENLPKVTSLIAEQCPELEKEVGGLEERWGLDLLVCSTALDAVTGAGTTATTSTTTGSGAGTTGGASTTGTAGAQSTTKTGAGARETGFVAGVVAVVGVVGAVVAL</sequence>
<organism evidence="3 4">
    <name type="scientific">Immersiella caudata</name>
    <dbReference type="NCBI Taxonomy" id="314043"/>
    <lineage>
        <taxon>Eukaryota</taxon>
        <taxon>Fungi</taxon>
        <taxon>Dikarya</taxon>
        <taxon>Ascomycota</taxon>
        <taxon>Pezizomycotina</taxon>
        <taxon>Sordariomycetes</taxon>
        <taxon>Sordariomycetidae</taxon>
        <taxon>Sordariales</taxon>
        <taxon>Lasiosphaeriaceae</taxon>
        <taxon>Immersiella</taxon>
    </lineage>
</organism>
<reference evidence="3" key="1">
    <citation type="submission" date="2023-06" db="EMBL/GenBank/DDBJ databases">
        <title>Genome-scale phylogeny and comparative genomics of the fungal order Sordariales.</title>
        <authorList>
            <consortium name="Lawrence Berkeley National Laboratory"/>
            <person name="Hensen N."/>
            <person name="Bonometti L."/>
            <person name="Westerberg I."/>
            <person name="Brannstrom I.O."/>
            <person name="Guillou S."/>
            <person name="Cros-Aarteil S."/>
            <person name="Calhoun S."/>
            <person name="Haridas S."/>
            <person name="Kuo A."/>
            <person name="Mondo S."/>
            <person name="Pangilinan J."/>
            <person name="Riley R."/>
            <person name="Labutti K."/>
            <person name="Andreopoulos B."/>
            <person name="Lipzen A."/>
            <person name="Chen C."/>
            <person name="Yanf M."/>
            <person name="Daum C."/>
            <person name="Ng V."/>
            <person name="Clum A."/>
            <person name="Steindorff A."/>
            <person name="Ohm R."/>
            <person name="Martin F."/>
            <person name="Silar P."/>
            <person name="Natvig D."/>
            <person name="Lalanne C."/>
            <person name="Gautier V."/>
            <person name="Ament-Velasquez S.L."/>
            <person name="Kruys A."/>
            <person name="Hutchinson M.I."/>
            <person name="Powell A.J."/>
            <person name="Barry K."/>
            <person name="Miller A.N."/>
            <person name="Grigoriev I.V."/>
            <person name="Debuchy R."/>
            <person name="Gladieux P."/>
            <person name="Thoren M.H."/>
            <person name="Johannesson H."/>
        </authorList>
    </citation>
    <scope>NUCLEOTIDE SEQUENCE</scope>
    <source>
        <strain evidence="3">CBS 606.72</strain>
    </source>
</reference>
<keyword evidence="4" id="KW-1185">Reference proteome</keyword>
<protein>
    <recommendedName>
        <fullName evidence="5">Infection structure specific protein</fullName>
    </recommendedName>
</protein>
<evidence type="ECO:0000313" key="3">
    <source>
        <dbReference type="EMBL" id="KAK0620146.1"/>
    </source>
</evidence>
<feature type="region of interest" description="Disordered" evidence="1">
    <location>
        <begin position="128"/>
        <end position="160"/>
    </location>
</feature>
<evidence type="ECO:0008006" key="5">
    <source>
        <dbReference type="Google" id="ProtNLM"/>
    </source>
</evidence>
<proteinExistence type="predicted"/>
<evidence type="ECO:0000256" key="1">
    <source>
        <dbReference type="SAM" id="MobiDB-lite"/>
    </source>
</evidence>